<dbReference type="Proteomes" id="UP000198660">
    <property type="component" value="Unassembled WGS sequence"/>
</dbReference>
<organism evidence="1 2">
    <name type="scientific">Marininema halotolerans</name>
    <dbReference type="NCBI Taxonomy" id="1155944"/>
    <lineage>
        <taxon>Bacteria</taxon>
        <taxon>Bacillati</taxon>
        <taxon>Bacillota</taxon>
        <taxon>Bacilli</taxon>
        <taxon>Bacillales</taxon>
        <taxon>Thermoactinomycetaceae</taxon>
        <taxon>Marininema</taxon>
    </lineage>
</organism>
<dbReference type="AlphaFoldDB" id="A0A1I6QJ18"/>
<evidence type="ECO:0000313" key="2">
    <source>
        <dbReference type="Proteomes" id="UP000198660"/>
    </source>
</evidence>
<gene>
    <name evidence="1" type="ORF">SAMN05444972_103181</name>
</gene>
<keyword evidence="2" id="KW-1185">Reference proteome</keyword>
<name>A0A1I6QJ18_9BACL</name>
<sequence length="322" mass="37732">MTYKNVYFHKMRMYKASIMKNGDSADSYRKDYKETKQLDEIVFSLLEIDDVNTDDKDIKNQYKCIRLGRNENADVFELLWFSDEYIFARMGRYKNDVSVHLRDMGTLKPSPISKEDNQELEIFTYLLIDRDNYLVSYLREQSAPSIQMLSNLINNNCVERNLCAEISSIIIEDAIPLLKNKEIIGSMEYTIEVPSGELNIDEIGLGESDFEHLSNQKTVRINVTHIAERHKDSIRDRSFVGKIFKRWTDLKAKNIKVKAKDEGERMQTYHLVDNPFTKRVDFDFNLNAVSLQDEIRQQLINTYKSNKKEILKFVSKETNGED</sequence>
<dbReference type="EMBL" id="FPAA01000003">
    <property type="protein sequence ID" value="SFS52402.1"/>
    <property type="molecule type" value="Genomic_DNA"/>
</dbReference>
<protein>
    <submittedName>
        <fullName evidence="1">Uncharacterized protein</fullName>
    </submittedName>
</protein>
<dbReference type="RefSeq" id="WP_091834950.1">
    <property type="nucleotide sequence ID" value="NZ_FPAA01000003.1"/>
</dbReference>
<reference evidence="2" key="1">
    <citation type="submission" date="2016-10" db="EMBL/GenBank/DDBJ databases">
        <authorList>
            <person name="Varghese N."/>
            <person name="Submissions S."/>
        </authorList>
    </citation>
    <scope>NUCLEOTIDE SEQUENCE [LARGE SCALE GENOMIC DNA]</scope>
    <source>
        <strain evidence="2">DSM 45789</strain>
    </source>
</reference>
<proteinExistence type="predicted"/>
<accession>A0A1I6QJ18</accession>
<dbReference type="OrthoDB" id="2720224at2"/>
<evidence type="ECO:0000313" key="1">
    <source>
        <dbReference type="EMBL" id="SFS52402.1"/>
    </source>
</evidence>